<evidence type="ECO:0000313" key="2">
    <source>
        <dbReference type="Proteomes" id="UP000053815"/>
    </source>
</evidence>
<reference evidence="1" key="1">
    <citation type="submission" date="2014-09" db="EMBL/GenBank/DDBJ databases">
        <title>Draft genome sequence of an oleaginous Mucoromycotina fungus Mucor ambiguus NBRC6742.</title>
        <authorList>
            <person name="Takeda I."/>
            <person name="Yamane N."/>
            <person name="Morita T."/>
            <person name="Tamano K."/>
            <person name="Machida M."/>
            <person name="Baker S."/>
            <person name="Koike H."/>
        </authorList>
    </citation>
    <scope>NUCLEOTIDE SEQUENCE</scope>
    <source>
        <strain evidence="1">NBRC 6742</strain>
    </source>
</reference>
<evidence type="ECO:0000313" key="1">
    <source>
        <dbReference type="EMBL" id="GAN02190.1"/>
    </source>
</evidence>
<dbReference type="EMBL" id="DF836307">
    <property type="protein sequence ID" value="GAN02190.1"/>
    <property type="molecule type" value="Genomic_DNA"/>
</dbReference>
<organism evidence="1">
    <name type="scientific">Mucor ambiguus</name>
    <dbReference type="NCBI Taxonomy" id="91626"/>
    <lineage>
        <taxon>Eukaryota</taxon>
        <taxon>Fungi</taxon>
        <taxon>Fungi incertae sedis</taxon>
        <taxon>Mucoromycota</taxon>
        <taxon>Mucoromycotina</taxon>
        <taxon>Mucoromycetes</taxon>
        <taxon>Mucorales</taxon>
        <taxon>Mucorineae</taxon>
        <taxon>Mucoraceae</taxon>
        <taxon>Mucor</taxon>
    </lineage>
</organism>
<sequence length="88" mass="9506">MVTIETTVKVLGHANMPFSIATNVSFKGKNEGGKAVDSKTNDNDGIANAVKAKVINGHAKQEVTDNVSLPPTAKYCKVCIHLRHDFLR</sequence>
<gene>
    <name evidence="1" type="ORF">MAM1_0018d01631</name>
</gene>
<proteinExistence type="predicted"/>
<name>A0A0C9LRL6_9FUNG</name>
<dbReference type="AlphaFoldDB" id="A0A0C9LRL6"/>
<protein>
    <submittedName>
        <fullName evidence="1">Uncharacterized protein</fullName>
    </submittedName>
</protein>
<keyword evidence="2" id="KW-1185">Reference proteome</keyword>
<accession>A0A0C9LRL6</accession>
<dbReference type="Proteomes" id="UP000053815">
    <property type="component" value="Unassembled WGS sequence"/>
</dbReference>